<dbReference type="InParanoid" id="A0A067N309"/>
<evidence type="ECO:0000256" key="1">
    <source>
        <dbReference type="SAM" id="MobiDB-lite"/>
    </source>
</evidence>
<organism evidence="3 4">
    <name type="scientific">Botryobasidium botryosum (strain FD-172 SS1)</name>
    <dbReference type="NCBI Taxonomy" id="930990"/>
    <lineage>
        <taxon>Eukaryota</taxon>
        <taxon>Fungi</taxon>
        <taxon>Dikarya</taxon>
        <taxon>Basidiomycota</taxon>
        <taxon>Agaricomycotina</taxon>
        <taxon>Agaricomycetes</taxon>
        <taxon>Cantharellales</taxon>
        <taxon>Botryobasidiaceae</taxon>
        <taxon>Botryobasidium</taxon>
    </lineage>
</organism>
<feature type="compositionally biased region" description="Low complexity" evidence="1">
    <location>
        <begin position="197"/>
        <end position="219"/>
    </location>
</feature>
<feature type="region of interest" description="Disordered" evidence="1">
    <location>
        <begin position="183"/>
        <end position="223"/>
    </location>
</feature>
<accession>A0A067N309</accession>
<reference evidence="4" key="1">
    <citation type="journal article" date="2014" name="Proc. Natl. Acad. Sci. U.S.A.">
        <title>Extensive sampling of basidiomycete genomes demonstrates inadequacy of the white-rot/brown-rot paradigm for wood decay fungi.</title>
        <authorList>
            <person name="Riley R."/>
            <person name="Salamov A.A."/>
            <person name="Brown D.W."/>
            <person name="Nagy L.G."/>
            <person name="Floudas D."/>
            <person name="Held B.W."/>
            <person name="Levasseur A."/>
            <person name="Lombard V."/>
            <person name="Morin E."/>
            <person name="Otillar R."/>
            <person name="Lindquist E.A."/>
            <person name="Sun H."/>
            <person name="LaButti K.M."/>
            <person name="Schmutz J."/>
            <person name="Jabbour D."/>
            <person name="Luo H."/>
            <person name="Baker S.E."/>
            <person name="Pisabarro A.G."/>
            <person name="Walton J.D."/>
            <person name="Blanchette R.A."/>
            <person name="Henrissat B."/>
            <person name="Martin F."/>
            <person name="Cullen D."/>
            <person name="Hibbett D.S."/>
            <person name="Grigoriev I.V."/>
        </authorList>
    </citation>
    <scope>NUCLEOTIDE SEQUENCE [LARGE SCALE GENOMIC DNA]</scope>
    <source>
        <strain evidence="4">FD-172 SS1</strain>
    </source>
</reference>
<feature type="region of interest" description="Disordered" evidence="1">
    <location>
        <begin position="1"/>
        <end position="21"/>
    </location>
</feature>
<proteinExistence type="predicted"/>
<dbReference type="EMBL" id="KL198022">
    <property type="protein sequence ID" value="KDQ18171.1"/>
    <property type="molecule type" value="Genomic_DNA"/>
</dbReference>
<dbReference type="AlphaFoldDB" id="A0A067N309"/>
<keyword evidence="2" id="KW-0472">Membrane</keyword>
<feature type="compositionally biased region" description="Polar residues" evidence="1">
    <location>
        <begin position="309"/>
        <end position="327"/>
    </location>
</feature>
<dbReference type="HOGENOM" id="CLU_849899_0_0_1"/>
<sequence>MIIPSQPPMPPSTSLEDYGGRPFPAPANPQILAIAKVSLINRSFESPRQTKCTLCGASACMTAGGTCCNPTTGISALMRTRPSLYPGLPPTTGMLPYPGPMMGITILPYPLVPPTRGKLGLDLHLQIIAKSHRGKGIHPNACDSYQQAVDFTSLIPYPLGRLPQPSMTQLYAPRTRPNAAVISAQGASTPAPASIQSATSGVSSASSTPTATNTPSPSSVLVYSASPPCPSESYDFRALSPLSAPQIVAVTVGGFAALGFFVWILWYFFQRARKRIHSESQLDPDRDELLPKVSSLEISPVDSHPRSASRATIMTETRSLSSPVTPY</sequence>
<keyword evidence="2" id="KW-0812">Transmembrane</keyword>
<evidence type="ECO:0000313" key="4">
    <source>
        <dbReference type="Proteomes" id="UP000027195"/>
    </source>
</evidence>
<feature type="transmembrane region" description="Helical" evidence="2">
    <location>
        <begin position="247"/>
        <end position="269"/>
    </location>
</feature>
<name>A0A067N309_BOTB1</name>
<feature type="region of interest" description="Disordered" evidence="1">
    <location>
        <begin position="299"/>
        <end position="327"/>
    </location>
</feature>
<evidence type="ECO:0000313" key="3">
    <source>
        <dbReference type="EMBL" id="KDQ18171.1"/>
    </source>
</evidence>
<protein>
    <submittedName>
        <fullName evidence="3">Uncharacterized protein</fullName>
    </submittedName>
</protein>
<feature type="compositionally biased region" description="Pro residues" evidence="1">
    <location>
        <begin position="1"/>
        <end position="11"/>
    </location>
</feature>
<keyword evidence="2" id="KW-1133">Transmembrane helix</keyword>
<evidence type="ECO:0000256" key="2">
    <source>
        <dbReference type="SAM" id="Phobius"/>
    </source>
</evidence>
<dbReference type="Proteomes" id="UP000027195">
    <property type="component" value="Unassembled WGS sequence"/>
</dbReference>
<gene>
    <name evidence="3" type="ORF">BOTBODRAFT_42579</name>
</gene>
<keyword evidence="4" id="KW-1185">Reference proteome</keyword>